<dbReference type="Gene3D" id="1.10.490.10">
    <property type="entry name" value="Globins"/>
    <property type="match status" value="1"/>
</dbReference>
<dbReference type="InterPro" id="IPR012292">
    <property type="entry name" value="Globin/Proto"/>
</dbReference>
<accession>A0A8S3ZYI0</accession>
<organism evidence="1 2">
    <name type="scientific">Candidula unifasciata</name>
    <dbReference type="NCBI Taxonomy" id="100452"/>
    <lineage>
        <taxon>Eukaryota</taxon>
        <taxon>Metazoa</taxon>
        <taxon>Spiralia</taxon>
        <taxon>Lophotrochozoa</taxon>
        <taxon>Mollusca</taxon>
        <taxon>Gastropoda</taxon>
        <taxon>Heterobranchia</taxon>
        <taxon>Euthyneura</taxon>
        <taxon>Panpulmonata</taxon>
        <taxon>Eupulmonata</taxon>
        <taxon>Stylommatophora</taxon>
        <taxon>Helicina</taxon>
        <taxon>Helicoidea</taxon>
        <taxon>Geomitridae</taxon>
        <taxon>Candidula</taxon>
    </lineage>
</organism>
<dbReference type="GO" id="GO:0019825">
    <property type="term" value="F:oxygen binding"/>
    <property type="evidence" value="ECO:0007669"/>
    <property type="project" value="InterPro"/>
</dbReference>
<reference evidence="1" key="1">
    <citation type="submission" date="2021-04" db="EMBL/GenBank/DDBJ databases">
        <authorList>
            <consortium name="Molecular Ecology Group"/>
        </authorList>
    </citation>
    <scope>NUCLEOTIDE SEQUENCE</scope>
</reference>
<evidence type="ECO:0000313" key="1">
    <source>
        <dbReference type="EMBL" id="CAG5132705.1"/>
    </source>
</evidence>
<gene>
    <name evidence="1" type="ORF">CUNI_LOCUS18263</name>
</gene>
<dbReference type="GO" id="GO:0020037">
    <property type="term" value="F:heme binding"/>
    <property type="evidence" value="ECO:0007669"/>
    <property type="project" value="InterPro"/>
</dbReference>
<sequence length="249" mass="28960">MGCSSTKQSDLNDLGLSPNSQRRYLLRFATQNSKYVKYTGFPELTQDEKIRLVASARNYFEFIDASKDIHPYTDICNKYPRVFYTYFKNVPLDANWQPNNTEDEEEITLAKADLTRHTAATKLLIKNCMERLASAELEDLEESLRKVGAVHAECWVCSKDILLFEDSFIWSLDKSDPDMDPKLRQLWRRIVKFILHNITIGINNHYDKLCYVLGQEKSRFSFFEPKFPSGVNPKSYGSLKKLNTFIAQR</sequence>
<proteinExistence type="predicted"/>
<evidence type="ECO:0000313" key="2">
    <source>
        <dbReference type="Proteomes" id="UP000678393"/>
    </source>
</evidence>
<dbReference type="EMBL" id="CAJHNH020005580">
    <property type="protein sequence ID" value="CAG5132705.1"/>
    <property type="molecule type" value="Genomic_DNA"/>
</dbReference>
<keyword evidence="2" id="KW-1185">Reference proteome</keyword>
<dbReference type="Proteomes" id="UP000678393">
    <property type="component" value="Unassembled WGS sequence"/>
</dbReference>
<name>A0A8S3ZYI0_9EUPU</name>
<dbReference type="OrthoDB" id="10417287at2759"/>
<dbReference type="AlphaFoldDB" id="A0A8S3ZYI0"/>
<comment type="caution">
    <text evidence="1">The sequence shown here is derived from an EMBL/GenBank/DDBJ whole genome shotgun (WGS) entry which is preliminary data.</text>
</comment>
<protein>
    <submittedName>
        <fullName evidence="1">Uncharacterized protein</fullName>
    </submittedName>
</protein>